<gene>
    <name evidence="7" type="ORF">Aca07nite_60070</name>
</gene>
<evidence type="ECO:0000313" key="7">
    <source>
        <dbReference type="EMBL" id="GID48732.1"/>
    </source>
</evidence>
<dbReference type="InterPro" id="IPR017853">
    <property type="entry name" value="GH"/>
</dbReference>
<dbReference type="SUPFAM" id="SSF51445">
    <property type="entry name" value="(Trans)glycosidases"/>
    <property type="match status" value="1"/>
</dbReference>
<dbReference type="PROSITE" id="PS51764">
    <property type="entry name" value="GH26"/>
    <property type="match status" value="1"/>
</dbReference>
<evidence type="ECO:0000256" key="2">
    <source>
        <dbReference type="ARBA" id="ARBA00022801"/>
    </source>
</evidence>
<feature type="active site" description="Nucleophile" evidence="4">
    <location>
        <position position="264"/>
    </location>
</feature>
<feature type="signal peptide" evidence="5">
    <location>
        <begin position="1"/>
        <end position="21"/>
    </location>
</feature>
<keyword evidence="3 4" id="KW-0326">Glycosidase</keyword>
<dbReference type="Pfam" id="PF02156">
    <property type="entry name" value="Glyco_hydro_26"/>
    <property type="match status" value="1"/>
</dbReference>
<dbReference type="PANTHER" id="PTHR40079:SF4">
    <property type="entry name" value="GH26 DOMAIN-CONTAINING PROTEIN-RELATED"/>
    <property type="match status" value="1"/>
</dbReference>
<evidence type="ECO:0000256" key="3">
    <source>
        <dbReference type="ARBA" id="ARBA00023295"/>
    </source>
</evidence>
<evidence type="ECO:0000256" key="1">
    <source>
        <dbReference type="ARBA" id="ARBA00007754"/>
    </source>
</evidence>
<dbReference type="InterPro" id="IPR000805">
    <property type="entry name" value="Glyco_hydro_26"/>
</dbReference>
<dbReference type="RefSeq" id="WP_204298896.1">
    <property type="nucleotide sequence ID" value="NZ_BAAAGQ010000033.1"/>
</dbReference>
<dbReference type="PANTHER" id="PTHR40079">
    <property type="entry name" value="MANNAN ENDO-1,4-BETA-MANNOSIDASE E-RELATED"/>
    <property type="match status" value="1"/>
</dbReference>
<feature type="chain" id="PRO_5046377716" description="GH26 domain-containing protein" evidence="5">
    <location>
        <begin position="22"/>
        <end position="362"/>
    </location>
</feature>
<accession>A0ABQ3WR60</accession>
<reference evidence="7" key="1">
    <citation type="submission" date="2021-01" db="EMBL/GenBank/DDBJ databases">
        <title>Whole genome shotgun sequence of Actinoplanes capillaceus NBRC 16408.</title>
        <authorList>
            <person name="Komaki H."/>
            <person name="Tamura T."/>
        </authorList>
    </citation>
    <scope>NUCLEOTIDE SEQUENCE [LARGE SCALE GENOMIC DNA]</scope>
    <source>
        <strain evidence="7">NBRC 16408</strain>
    </source>
</reference>
<dbReference type="EMBL" id="BOMF01000107">
    <property type="protein sequence ID" value="GID48732.1"/>
    <property type="molecule type" value="Genomic_DNA"/>
</dbReference>
<feature type="active site" description="Proton donor" evidence="4">
    <location>
        <position position="146"/>
    </location>
</feature>
<protein>
    <recommendedName>
        <fullName evidence="6">GH26 domain-containing protein</fullName>
    </recommendedName>
</protein>
<proteinExistence type="inferred from homology"/>
<dbReference type="InterPro" id="IPR006311">
    <property type="entry name" value="TAT_signal"/>
</dbReference>
<evidence type="ECO:0000259" key="6">
    <source>
        <dbReference type="PROSITE" id="PS51764"/>
    </source>
</evidence>
<comment type="caution">
    <text evidence="7">The sequence shown here is derived from an EMBL/GenBank/DDBJ whole genome shotgun (WGS) entry which is preliminary data.</text>
</comment>
<dbReference type="InterPro" id="IPR022790">
    <property type="entry name" value="GH26_dom"/>
</dbReference>
<keyword evidence="2 4" id="KW-0378">Hydrolase</keyword>
<dbReference type="Gene3D" id="3.20.20.80">
    <property type="entry name" value="Glycosidases"/>
    <property type="match status" value="1"/>
</dbReference>
<keyword evidence="5" id="KW-0732">Signal</keyword>
<dbReference type="PROSITE" id="PS51318">
    <property type="entry name" value="TAT"/>
    <property type="match status" value="1"/>
</dbReference>
<feature type="domain" description="GH26" evidence="6">
    <location>
        <begin position="8"/>
        <end position="319"/>
    </location>
</feature>
<name>A0ABQ3WR60_9ACTN</name>
<sequence>MRRRALLGTAAAAVALATSDAAVPAAAAAHGDRAPIRYLGMFRQEDPTAIAASVTNLYGATPASVMWFDSWASGRAFPVDEARTLWRRGIMPHYTWEPWNTALGPNDPGQIHLTDVIDGTWDSYIRARAEEFAAVRLPILVRWGHEFNGNWYPWGIANNDADPSLYVRAYRHVHDLVTGAGARNVQWVWAYNNGSSPDAPYNDPAGAYPGDRYVDWVGIDGYNWGFGPSWDPAGDHWTSFDATFATAYAKARAVAPNRPVMIGEFASTEDGGDKARWIEDMDTKLSSGAYPDLKLLTYFDVIKEEPWSPTSSPAALATFTSWTRRRYMKGRGHELARVAGDYACSRVPRRASDALTTKVHPA</sequence>
<evidence type="ECO:0000256" key="4">
    <source>
        <dbReference type="PROSITE-ProRule" id="PRU01100"/>
    </source>
</evidence>
<comment type="similarity">
    <text evidence="1 4">Belongs to the glycosyl hydrolase 26 family.</text>
</comment>
<organism evidence="7">
    <name type="scientific">Actinoplanes campanulatus</name>
    <dbReference type="NCBI Taxonomy" id="113559"/>
    <lineage>
        <taxon>Bacteria</taxon>
        <taxon>Bacillati</taxon>
        <taxon>Actinomycetota</taxon>
        <taxon>Actinomycetes</taxon>
        <taxon>Micromonosporales</taxon>
        <taxon>Micromonosporaceae</taxon>
        <taxon>Actinoplanes</taxon>
    </lineage>
</organism>
<evidence type="ECO:0000256" key="5">
    <source>
        <dbReference type="SAM" id="SignalP"/>
    </source>
</evidence>